<dbReference type="EMBL" id="KN734677">
    <property type="protein sequence ID" value="KIH57205.1"/>
    <property type="molecule type" value="Genomic_DNA"/>
</dbReference>
<organism evidence="2 3">
    <name type="scientific">Ancylostoma duodenale</name>
    <dbReference type="NCBI Taxonomy" id="51022"/>
    <lineage>
        <taxon>Eukaryota</taxon>
        <taxon>Metazoa</taxon>
        <taxon>Ecdysozoa</taxon>
        <taxon>Nematoda</taxon>
        <taxon>Chromadorea</taxon>
        <taxon>Rhabditida</taxon>
        <taxon>Rhabditina</taxon>
        <taxon>Rhabditomorpha</taxon>
        <taxon>Strongyloidea</taxon>
        <taxon>Ancylostomatidae</taxon>
        <taxon>Ancylostomatinae</taxon>
        <taxon>Ancylostoma</taxon>
    </lineage>
</organism>
<keyword evidence="3" id="KW-1185">Reference proteome</keyword>
<accession>A0A0C2G895</accession>
<dbReference type="PANTHER" id="PTHR46705:SF14">
    <property type="entry name" value="DOMAIN OF UNKNOWN FUNCTION DB DOMAIN-CONTAINING PROTEIN"/>
    <property type="match status" value="1"/>
</dbReference>
<dbReference type="OrthoDB" id="5843172at2759"/>
<feature type="domain" description="Domain of unknown function DB" evidence="1">
    <location>
        <begin position="82"/>
        <end position="184"/>
    </location>
</feature>
<protein>
    <submittedName>
        <fullName evidence="2">DB module</fullName>
    </submittedName>
</protein>
<name>A0A0C2G895_9BILA</name>
<dbReference type="AlphaFoldDB" id="A0A0C2G895"/>
<sequence>MPNCARESADHHQRLGAACNGDTLDPRDDGNIFGLQLWNKTDLNINKENIARYTVGKTFSDFFSGQEENCSTQNPNFLFHSCCEERRLPAACVQRCHFNTYEKEVLESMFVGTDECPIDFLPEMQFCAAQGMDHRKCCAATGVADTAAGDKCLTFCDQRPDLYTPINYSYAPCYDRFENMKRCFYNEIRGAAEKHFIPMVKNTTP</sequence>
<dbReference type="PANTHER" id="PTHR46705">
    <property type="entry name" value="PROTEIN CBG09805"/>
    <property type="match status" value="1"/>
</dbReference>
<evidence type="ECO:0000259" key="1">
    <source>
        <dbReference type="Pfam" id="PF01682"/>
    </source>
</evidence>
<dbReference type="Pfam" id="PF01682">
    <property type="entry name" value="DB"/>
    <property type="match status" value="1"/>
</dbReference>
<dbReference type="Proteomes" id="UP000054047">
    <property type="component" value="Unassembled WGS sequence"/>
</dbReference>
<dbReference type="InterPro" id="IPR002602">
    <property type="entry name" value="DB"/>
</dbReference>
<gene>
    <name evidence="2" type="ORF">ANCDUO_12607</name>
</gene>
<evidence type="ECO:0000313" key="2">
    <source>
        <dbReference type="EMBL" id="KIH57205.1"/>
    </source>
</evidence>
<reference evidence="2 3" key="1">
    <citation type="submission" date="2013-12" db="EMBL/GenBank/DDBJ databases">
        <title>Draft genome of the parsitic nematode Ancylostoma duodenale.</title>
        <authorList>
            <person name="Mitreva M."/>
        </authorList>
    </citation>
    <scope>NUCLEOTIDE SEQUENCE [LARGE SCALE GENOMIC DNA]</scope>
    <source>
        <strain evidence="2 3">Zhejiang</strain>
    </source>
</reference>
<evidence type="ECO:0000313" key="3">
    <source>
        <dbReference type="Proteomes" id="UP000054047"/>
    </source>
</evidence>
<proteinExistence type="predicted"/>